<dbReference type="AlphaFoldDB" id="A0A0P0X2Y3"/>
<keyword evidence="2" id="KW-1185">Reference proteome</keyword>
<evidence type="ECO:0000313" key="1">
    <source>
        <dbReference type="EMBL" id="BAT00167.1"/>
    </source>
</evidence>
<dbReference type="EMBL" id="AP014963">
    <property type="protein sequence ID" value="BAT00167.1"/>
    <property type="molecule type" value="Genomic_DNA"/>
</dbReference>
<evidence type="ECO:0000313" key="2">
    <source>
        <dbReference type="Proteomes" id="UP000059680"/>
    </source>
</evidence>
<reference evidence="1 2" key="3">
    <citation type="journal article" date="2013" name="Rice">
        <title>Improvement of the Oryza sativa Nipponbare reference genome using next generation sequence and optical map data.</title>
        <authorList>
            <person name="Kawahara Y."/>
            <person name="de la Bastide M."/>
            <person name="Hamilton J.P."/>
            <person name="Kanamori H."/>
            <person name="McCombie W.R."/>
            <person name="Ouyang S."/>
            <person name="Schwartz D.C."/>
            <person name="Tanaka T."/>
            <person name="Wu J."/>
            <person name="Zhou S."/>
            <person name="Childs K.L."/>
            <person name="Davidson R.M."/>
            <person name="Lin H."/>
            <person name="Quesada-Ocampo L."/>
            <person name="Vaillancourt B."/>
            <person name="Sakai H."/>
            <person name="Lee S.S."/>
            <person name="Kim J."/>
            <person name="Numa H."/>
            <person name="Itoh T."/>
            <person name="Buell C.R."/>
            <person name="Matsumoto T."/>
        </authorList>
    </citation>
    <scope>NUCLEOTIDE SEQUENCE [LARGE SCALE GENOMIC DNA]</scope>
    <source>
        <strain evidence="2">cv. Nipponbare</strain>
    </source>
</reference>
<protein>
    <submittedName>
        <fullName evidence="1">Os07g0161600 protein</fullName>
    </submittedName>
</protein>
<accession>A0A0P0X2Y3</accession>
<gene>
    <name evidence="1" type="ordered locus">Os07g0161600</name>
    <name evidence="1" type="ORF">OSNPB_070161600</name>
</gene>
<feature type="non-terminal residue" evidence="1">
    <location>
        <position position="1"/>
    </location>
</feature>
<reference evidence="1 2" key="2">
    <citation type="journal article" date="2013" name="Plant Cell Physiol.">
        <title>Rice Annotation Project Database (RAP-DB): an integrative and interactive database for rice genomics.</title>
        <authorList>
            <person name="Sakai H."/>
            <person name="Lee S.S."/>
            <person name="Tanaka T."/>
            <person name="Numa H."/>
            <person name="Kim J."/>
            <person name="Kawahara Y."/>
            <person name="Wakimoto H."/>
            <person name="Yang C.C."/>
            <person name="Iwamoto M."/>
            <person name="Abe T."/>
            <person name="Yamada Y."/>
            <person name="Muto A."/>
            <person name="Inokuchi H."/>
            <person name="Ikemura T."/>
            <person name="Matsumoto T."/>
            <person name="Sasaki T."/>
            <person name="Itoh T."/>
        </authorList>
    </citation>
    <scope>NUCLEOTIDE SEQUENCE [LARGE SCALE GENOMIC DNA]</scope>
    <source>
        <strain evidence="2">cv. Nipponbare</strain>
    </source>
</reference>
<reference evidence="2" key="1">
    <citation type="journal article" date="2005" name="Nature">
        <title>The map-based sequence of the rice genome.</title>
        <authorList>
            <consortium name="International rice genome sequencing project (IRGSP)"/>
            <person name="Matsumoto T."/>
            <person name="Wu J."/>
            <person name="Kanamori H."/>
            <person name="Katayose Y."/>
            <person name="Fujisawa M."/>
            <person name="Namiki N."/>
            <person name="Mizuno H."/>
            <person name="Yamamoto K."/>
            <person name="Antonio B.A."/>
            <person name="Baba T."/>
            <person name="Sakata K."/>
            <person name="Nagamura Y."/>
            <person name="Aoki H."/>
            <person name="Arikawa K."/>
            <person name="Arita K."/>
            <person name="Bito T."/>
            <person name="Chiden Y."/>
            <person name="Fujitsuka N."/>
            <person name="Fukunaka R."/>
            <person name="Hamada M."/>
            <person name="Harada C."/>
            <person name="Hayashi A."/>
            <person name="Hijishita S."/>
            <person name="Honda M."/>
            <person name="Hosokawa S."/>
            <person name="Ichikawa Y."/>
            <person name="Idonuma A."/>
            <person name="Iijima M."/>
            <person name="Ikeda M."/>
            <person name="Ikeno M."/>
            <person name="Ito K."/>
            <person name="Ito S."/>
            <person name="Ito T."/>
            <person name="Ito Y."/>
            <person name="Ito Y."/>
            <person name="Iwabuchi A."/>
            <person name="Kamiya K."/>
            <person name="Karasawa W."/>
            <person name="Kurita K."/>
            <person name="Katagiri S."/>
            <person name="Kikuta A."/>
            <person name="Kobayashi H."/>
            <person name="Kobayashi N."/>
            <person name="Machita K."/>
            <person name="Maehara T."/>
            <person name="Masukawa M."/>
            <person name="Mizubayashi T."/>
            <person name="Mukai Y."/>
            <person name="Nagasaki H."/>
            <person name="Nagata Y."/>
            <person name="Naito S."/>
            <person name="Nakashima M."/>
            <person name="Nakama Y."/>
            <person name="Nakamichi Y."/>
            <person name="Nakamura M."/>
            <person name="Meguro A."/>
            <person name="Negishi M."/>
            <person name="Ohta I."/>
            <person name="Ohta T."/>
            <person name="Okamoto M."/>
            <person name="Ono N."/>
            <person name="Saji S."/>
            <person name="Sakaguchi M."/>
            <person name="Sakai K."/>
            <person name="Shibata M."/>
            <person name="Shimokawa T."/>
            <person name="Song J."/>
            <person name="Takazaki Y."/>
            <person name="Terasawa K."/>
            <person name="Tsugane M."/>
            <person name="Tsuji K."/>
            <person name="Ueda S."/>
            <person name="Waki K."/>
            <person name="Yamagata H."/>
            <person name="Yamamoto M."/>
            <person name="Yamamoto S."/>
            <person name="Yamane H."/>
            <person name="Yoshiki S."/>
            <person name="Yoshihara R."/>
            <person name="Yukawa K."/>
            <person name="Zhong H."/>
            <person name="Yano M."/>
            <person name="Yuan Q."/>
            <person name="Ouyang S."/>
            <person name="Liu J."/>
            <person name="Jones K.M."/>
            <person name="Gansberger K."/>
            <person name="Moffat K."/>
            <person name="Hill J."/>
            <person name="Bera J."/>
            <person name="Fadrosh D."/>
            <person name="Jin S."/>
            <person name="Johri S."/>
            <person name="Kim M."/>
            <person name="Overton L."/>
            <person name="Reardon M."/>
            <person name="Tsitrin T."/>
            <person name="Vuong H."/>
            <person name="Weaver B."/>
            <person name="Ciecko A."/>
            <person name="Tallon L."/>
            <person name="Jackson J."/>
            <person name="Pai G."/>
            <person name="Aken S.V."/>
            <person name="Utterback T."/>
            <person name="Reidmuller S."/>
            <person name="Feldblyum T."/>
            <person name="Hsiao J."/>
            <person name="Zismann V."/>
            <person name="Iobst S."/>
            <person name="de Vazeille A.R."/>
            <person name="Buell C.R."/>
            <person name="Ying K."/>
            <person name="Li Y."/>
            <person name="Lu T."/>
            <person name="Huang Y."/>
            <person name="Zhao Q."/>
            <person name="Feng Q."/>
            <person name="Zhang L."/>
            <person name="Zhu J."/>
            <person name="Weng Q."/>
            <person name="Mu J."/>
            <person name="Lu Y."/>
            <person name="Fan D."/>
            <person name="Liu Y."/>
            <person name="Guan J."/>
            <person name="Zhang Y."/>
            <person name="Yu S."/>
            <person name="Liu X."/>
            <person name="Zhang Y."/>
            <person name="Hong G."/>
            <person name="Han B."/>
            <person name="Choisne N."/>
            <person name="Demange N."/>
            <person name="Orjeda G."/>
            <person name="Samain S."/>
            <person name="Cattolico L."/>
            <person name="Pelletier E."/>
            <person name="Couloux A."/>
            <person name="Segurens B."/>
            <person name="Wincker P."/>
            <person name="D'Hont A."/>
            <person name="Scarpelli C."/>
            <person name="Weissenbach J."/>
            <person name="Salanoubat M."/>
            <person name="Quetier F."/>
            <person name="Yu Y."/>
            <person name="Kim H.R."/>
            <person name="Rambo T."/>
            <person name="Currie J."/>
            <person name="Collura K."/>
            <person name="Luo M."/>
            <person name="Yang T."/>
            <person name="Ammiraju J.S.S."/>
            <person name="Engler F."/>
            <person name="Soderlund C."/>
            <person name="Wing R.A."/>
            <person name="Palmer L.E."/>
            <person name="de la Bastide M."/>
            <person name="Spiegel L."/>
            <person name="Nascimento L."/>
            <person name="Zutavern T."/>
            <person name="O'Shaughnessy A."/>
            <person name="Dike S."/>
            <person name="Dedhia N."/>
            <person name="Preston R."/>
            <person name="Balija V."/>
            <person name="McCombie W.R."/>
            <person name="Chow T."/>
            <person name="Chen H."/>
            <person name="Chung M."/>
            <person name="Chen C."/>
            <person name="Shaw J."/>
            <person name="Wu H."/>
            <person name="Hsiao K."/>
            <person name="Chao Y."/>
            <person name="Chu M."/>
            <person name="Cheng C."/>
            <person name="Hour A."/>
            <person name="Lee P."/>
            <person name="Lin S."/>
            <person name="Lin Y."/>
            <person name="Liou J."/>
            <person name="Liu S."/>
            <person name="Hsing Y."/>
            <person name="Raghuvanshi S."/>
            <person name="Mohanty A."/>
            <person name="Bharti A.K."/>
            <person name="Gaur A."/>
            <person name="Gupta V."/>
            <person name="Kumar D."/>
            <person name="Ravi V."/>
            <person name="Vij S."/>
            <person name="Kapur A."/>
            <person name="Khurana P."/>
            <person name="Khurana P."/>
            <person name="Khurana J.P."/>
            <person name="Tyagi A.K."/>
            <person name="Gaikwad K."/>
            <person name="Singh A."/>
            <person name="Dalal V."/>
            <person name="Srivastava S."/>
            <person name="Dixit A."/>
            <person name="Pal A.K."/>
            <person name="Ghazi I.A."/>
            <person name="Yadav M."/>
            <person name="Pandit A."/>
            <person name="Bhargava A."/>
            <person name="Sureshbabu K."/>
            <person name="Batra K."/>
            <person name="Sharma T.R."/>
            <person name="Mohapatra T."/>
            <person name="Singh N.K."/>
            <person name="Messing J."/>
            <person name="Nelson A.B."/>
            <person name="Fuks G."/>
            <person name="Kavchok S."/>
            <person name="Keizer G."/>
            <person name="Linton E."/>
            <person name="Llaca V."/>
            <person name="Song R."/>
            <person name="Tanyolac B."/>
            <person name="Young S."/>
            <person name="Ho-Il K."/>
            <person name="Hahn J.H."/>
            <person name="Sangsakoo G."/>
            <person name="Vanavichit A."/>
            <person name="de Mattos Luiz.A.T."/>
            <person name="Zimmer P.D."/>
            <person name="Malone G."/>
            <person name="Dellagostin O."/>
            <person name="de Oliveira A.C."/>
            <person name="Bevan M."/>
            <person name="Bancroft I."/>
            <person name="Minx P."/>
            <person name="Cordum H."/>
            <person name="Wilson R."/>
            <person name="Cheng Z."/>
            <person name="Jin W."/>
            <person name="Jiang J."/>
            <person name="Leong S.A."/>
            <person name="Iwama H."/>
            <person name="Gojobori T."/>
            <person name="Itoh T."/>
            <person name="Niimura Y."/>
            <person name="Fujii Y."/>
            <person name="Habara T."/>
            <person name="Sakai H."/>
            <person name="Sato Y."/>
            <person name="Wilson G."/>
            <person name="Kumar K."/>
            <person name="McCouch S."/>
            <person name="Juretic N."/>
            <person name="Hoen D."/>
            <person name="Wright S."/>
            <person name="Bruskiewich R."/>
            <person name="Bureau T."/>
            <person name="Miyao A."/>
            <person name="Hirochika H."/>
            <person name="Nishikawa T."/>
            <person name="Kadowaki K."/>
            <person name="Sugiura M."/>
            <person name="Burr B."/>
            <person name="Sasaki T."/>
        </authorList>
    </citation>
    <scope>NUCLEOTIDE SEQUENCE [LARGE SCALE GENOMIC DNA]</scope>
    <source>
        <strain evidence="2">cv. Nipponbare</strain>
    </source>
</reference>
<name>A0A0P0X2Y3_ORYSJ</name>
<organism evidence="1 2">
    <name type="scientific">Oryza sativa subsp. japonica</name>
    <name type="common">Rice</name>
    <dbReference type="NCBI Taxonomy" id="39947"/>
    <lineage>
        <taxon>Eukaryota</taxon>
        <taxon>Viridiplantae</taxon>
        <taxon>Streptophyta</taxon>
        <taxon>Embryophyta</taxon>
        <taxon>Tracheophyta</taxon>
        <taxon>Spermatophyta</taxon>
        <taxon>Magnoliopsida</taxon>
        <taxon>Liliopsida</taxon>
        <taxon>Poales</taxon>
        <taxon>Poaceae</taxon>
        <taxon>BOP clade</taxon>
        <taxon>Oryzoideae</taxon>
        <taxon>Oryzeae</taxon>
        <taxon>Oryzinae</taxon>
        <taxon>Oryza</taxon>
        <taxon>Oryza sativa</taxon>
    </lineage>
</organism>
<proteinExistence type="predicted"/>
<sequence>NPLGKKGQGQLSFGLREALKLG</sequence>
<dbReference type="Proteomes" id="UP000059680">
    <property type="component" value="Chromosome 7"/>
</dbReference>